<evidence type="ECO:0000313" key="2">
    <source>
        <dbReference type="EMBL" id="GAA0496384.1"/>
    </source>
</evidence>
<comment type="caution">
    <text evidence="2">The sequence shown here is derived from an EMBL/GenBank/DDBJ whole genome shotgun (WGS) entry which is preliminary data.</text>
</comment>
<name>A0ABP3LBW0_9ACTN</name>
<reference evidence="3" key="1">
    <citation type="journal article" date="2019" name="Int. J. Syst. Evol. Microbiol.">
        <title>The Global Catalogue of Microorganisms (GCM) 10K type strain sequencing project: providing services to taxonomists for standard genome sequencing and annotation.</title>
        <authorList>
            <consortium name="The Broad Institute Genomics Platform"/>
            <consortium name="The Broad Institute Genome Sequencing Center for Infectious Disease"/>
            <person name="Wu L."/>
            <person name="Ma J."/>
        </authorList>
    </citation>
    <scope>NUCLEOTIDE SEQUENCE [LARGE SCALE GENOMIC DNA]</scope>
    <source>
        <strain evidence="3">JCM 4805</strain>
    </source>
</reference>
<feature type="region of interest" description="Disordered" evidence="1">
    <location>
        <begin position="86"/>
        <end position="119"/>
    </location>
</feature>
<dbReference type="EMBL" id="BAAABY010000057">
    <property type="protein sequence ID" value="GAA0496384.1"/>
    <property type="molecule type" value="Genomic_DNA"/>
</dbReference>
<evidence type="ECO:0000313" key="3">
    <source>
        <dbReference type="Proteomes" id="UP001500909"/>
    </source>
</evidence>
<organism evidence="2 3">
    <name type="scientific">Streptomyces olivaceiscleroticus</name>
    <dbReference type="NCBI Taxonomy" id="68245"/>
    <lineage>
        <taxon>Bacteria</taxon>
        <taxon>Bacillati</taxon>
        <taxon>Actinomycetota</taxon>
        <taxon>Actinomycetes</taxon>
        <taxon>Kitasatosporales</taxon>
        <taxon>Streptomycetaceae</taxon>
        <taxon>Streptomyces</taxon>
    </lineage>
</organism>
<proteinExistence type="predicted"/>
<dbReference type="Proteomes" id="UP001500909">
    <property type="component" value="Unassembled WGS sequence"/>
</dbReference>
<protein>
    <submittedName>
        <fullName evidence="2">Uncharacterized protein</fullName>
    </submittedName>
</protein>
<evidence type="ECO:0000256" key="1">
    <source>
        <dbReference type="SAM" id="MobiDB-lite"/>
    </source>
</evidence>
<gene>
    <name evidence="2" type="ORF">GCM10010361_72290</name>
</gene>
<keyword evidence="3" id="KW-1185">Reference proteome</keyword>
<accession>A0ABP3LBW0</accession>
<sequence>MSQTHTVRLLPWSRPDGKPCYLSSDNSDGYLWQLADNMEAIQLSMATELIAHANEVLSAPKATHEEVRYLANRLVESLSDTLRVAKSRGERLQASAPDSKGDEEGEGGDGPSLPAEAFG</sequence>
<dbReference type="RefSeq" id="WP_346099738.1">
    <property type="nucleotide sequence ID" value="NZ_BAAABY010000057.1"/>
</dbReference>